<evidence type="ECO:0000256" key="1">
    <source>
        <dbReference type="ARBA" id="ARBA00023125"/>
    </source>
</evidence>
<dbReference type="Proteomes" id="UP001595844">
    <property type="component" value="Unassembled WGS sequence"/>
</dbReference>
<dbReference type="PANTHER" id="PTHR46797:SF2">
    <property type="entry name" value="TRANSCRIPTIONAL REGULATOR"/>
    <property type="match status" value="1"/>
</dbReference>
<dbReference type="PROSITE" id="PS50943">
    <property type="entry name" value="HTH_CROC1"/>
    <property type="match status" value="1"/>
</dbReference>
<evidence type="ECO:0000313" key="3">
    <source>
        <dbReference type="EMBL" id="MFC4374541.1"/>
    </source>
</evidence>
<dbReference type="SMART" id="SM00530">
    <property type="entry name" value="HTH_XRE"/>
    <property type="match status" value="1"/>
</dbReference>
<protein>
    <submittedName>
        <fullName evidence="3">Helix-turn-helix domain-containing protein</fullName>
    </submittedName>
</protein>
<reference evidence="4" key="1">
    <citation type="journal article" date="2019" name="Int. J. Syst. Evol. Microbiol.">
        <title>The Global Catalogue of Microorganisms (GCM) 10K type strain sequencing project: providing services to taxonomists for standard genome sequencing and annotation.</title>
        <authorList>
            <consortium name="The Broad Institute Genomics Platform"/>
            <consortium name="The Broad Institute Genome Sequencing Center for Infectious Disease"/>
            <person name="Wu L."/>
            <person name="Ma J."/>
        </authorList>
    </citation>
    <scope>NUCLEOTIDE SEQUENCE [LARGE SCALE GENOMIC DNA]</scope>
    <source>
        <strain evidence="4">IBRC-M 10490</strain>
    </source>
</reference>
<feature type="domain" description="HTH cro/C1-type" evidence="2">
    <location>
        <begin position="13"/>
        <end position="67"/>
    </location>
</feature>
<dbReference type="InterPro" id="IPR010982">
    <property type="entry name" value="Lambda_DNA-bd_dom_sf"/>
</dbReference>
<keyword evidence="1" id="KW-0238">DNA-binding</keyword>
<keyword evidence="4" id="KW-1185">Reference proteome</keyword>
<organism evidence="3 4">
    <name type="scientific">Nocardia halotolerans</name>
    <dbReference type="NCBI Taxonomy" id="1755878"/>
    <lineage>
        <taxon>Bacteria</taxon>
        <taxon>Bacillati</taxon>
        <taxon>Actinomycetota</taxon>
        <taxon>Actinomycetes</taxon>
        <taxon>Mycobacteriales</taxon>
        <taxon>Nocardiaceae</taxon>
        <taxon>Nocardia</taxon>
    </lineage>
</organism>
<sequence>MTDHTDRDLGDRLRSIRKRRSLSQPELATATGLSLSCISKIERGILTPRVPTLRKIGEALGVTTSVLQGAGMGDAEGADEATLDLWEPVRHALAAPPALDGDDAPTAAEVRAELHRLQGEMAEHRYAEMAAAVPALLRDSAAVGDRSLRSSALGMVGWLLVQNRQWDDAKLVLEQAVDAADDEVLAAGAINTRVWSEIRQGNLADARLLALEWADRIEPKFSRATVANLAAWGRLWMYVSTIAVRDNRPHEHEDALGLARAAAARIGGEVLAEAATTRTFGPTTVEHVAVETAALSEQPGLALALAERTPPPVLLPTAAGRLRHRLDMANAHAQLGNWGDSMVELRKLADRAPEWVVQQRYARDIMGGIVERRRTLTDDMRELADMVRLEV</sequence>
<evidence type="ECO:0000259" key="2">
    <source>
        <dbReference type="PROSITE" id="PS50943"/>
    </source>
</evidence>
<dbReference type="Gene3D" id="1.10.260.40">
    <property type="entry name" value="lambda repressor-like DNA-binding domains"/>
    <property type="match status" value="1"/>
</dbReference>
<proteinExistence type="predicted"/>
<dbReference type="InterPro" id="IPR050807">
    <property type="entry name" value="TransReg_Diox_bact_type"/>
</dbReference>
<dbReference type="InterPro" id="IPR001387">
    <property type="entry name" value="Cro/C1-type_HTH"/>
</dbReference>
<dbReference type="CDD" id="cd00093">
    <property type="entry name" value="HTH_XRE"/>
    <property type="match status" value="1"/>
</dbReference>
<dbReference type="SUPFAM" id="SSF47413">
    <property type="entry name" value="lambda repressor-like DNA-binding domains"/>
    <property type="match status" value="1"/>
</dbReference>
<evidence type="ECO:0000313" key="4">
    <source>
        <dbReference type="Proteomes" id="UP001595844"/>
    </source>
</evidence>
<comment type="caution">
    <text evidence="3">The sequence shown here is derived from an EMBL/GenBank/DDBJ whole genome shotgun (WGS) entry which is preliminary data.</text>
</comment>
<dbReference type="PANTHER" id="PTHR46797">
    <property type="entry name" value="HTH-TYPE TRANSCRIPTIONAL REGULATOR"/>
    <property type="match status" value="1"/>
</dbReference>
<dbReference type="RefSeq" id="WP_378559749.1">
    <property type="nucleotide sequence ID" value="NZ_JBHSDL010000013.1"/>
</dbReference>
<name>A0ABV8VES6_9NOCA</name>
<dbReference type="EMBL" id="JBHSDL010000013">
    <property type="protein sequence ID" value="MFC4374541.1"/>
    <property type="molecule type" value="Genomic_DNA"/>
</dbReference>
<accession>A0ABV8VES6</accession>
<gene>
    <name evidence="3" type="ORF">ACFO5K_10550</name>
</gene>
<dbReference type="Pfam" id="PF13560">
    <property type="entry name" value="HTH_31"/>
    <property type="match status" value="1"/>
</dbReference>